<dbReference type="STRING" id="1122619.GCA_000373745_00763"/>
<dbReference type="GO" id="GO:0030288">
    <property type="term" value="C:outer membrane-bounded periplasmic space"/>
    <property type="evidence" value="ECO:0007669"/>
    <property type="project" value="TreeGrafter"/>
</dbReference>
<name>A0A378XHA0_9BURK</name>
<dbReference type="InterPro" id="IPR038484">
    <property type="entry name" value="MucB/RseB_C_sf"/>
</dbReference>
<dbReference type="Gene3D" id="3.30.200.100">
    <property type="entry name" value="MucB/RseB, C-terminal domain"/>
    <property type="match status" value="1"/>
</dbReference>
<dbReference type="EMBL" id="UGSB01000001">
    <property type="protein sequence ID" value="SUA57000.1"/>
    <property type="molecule type" value="Genomic_DNA"/>
</dbReference>
<gene>
    <name evidence="8" type="ORF">I6G29_10885</name>
    <name evidence="9" type="ORF">NCTC11997_02242</name>
</gene>
<reference evidence="9 10" key="1">
    <citation type="submission" date="2018-06" db="EMBL/GenBank/DDBJ databases">
        <authorList>
            <consortium name="Pathogen Informatics"/>
            <person name="Doyle S."/>
        </authorList>
    </citation>
    <scope>NUCLEOTIDE SEQUENCE [LARGE SCALE GENOMIC DNA]</scope>
    <source>
        <strain evidence="9 10">NCTC11997</strain>
    </source>
</reference>
<evidence type="ECO:0000256" key="3">
    <source>
        <dbReference type="ARBA" id="ARBA00022729"/>
    </source>
</evidence>
<dbReference type="GO" id="GO:0045152">
    <property type="term" value="F:antisigma factor binding"/>
    <property type="evidence" value="ECO:0007669"/>
    <property type="project" value="TreeGrafter"/>
</dbReference>
<evidence type="ECO:0000259" key="7">
    <source>
        <dbReference type="Pfam" id="PF17188"/>
    </source>
</evidence>
<evidence type="ECO:0000256" key="2">
    <source>
        <dbReference type="ARBA" id="ARBA00008150"/>
    </source>
</evidence>
<keyword evidence="11" id="KW-1185">Reference proteome</keyword>
<keyword evidence="4" id="KW-0574">Periplasm</keyword>
<dbReference type="InterPro" id="IPR033434">
    <property type="entry name" value="MucB/RseB_N"/>
</dbReference>
<evidence type="ECO:0000256" key="4">
    <source>
        <dbReference type="ARBA" id="ARBA00022764"/>
    </source>
</evidence>
<dbReference type="InterPro" id="IPR005588">
    <property type="entry name" value="MucB_RseB"/>
</dbReference>
<dbReference type="Proteomes" id="UP000254603">
    <property type="component" value="Unassembled WGS sequence"/>
</dbReference>
<dbReference type="PANTHER" id="PTHR38782:SF1">
    <property type="entry name" value="SIGMA-E FACTOR REGULATORY PROTEIN RSEB"/>
    <property type="match status" value="1"/>
</dbReference>
<feature type="domain" description="MucB/RseB N-terminal" evidence="6">
    <location>
        <begin position="56"/>
        <end position="230"/>
    </location>
</feature>
<dbReference type="PIRSF" id="PIRSF005427">
    <property type="entry name" value="RseB"/>
    <property type="match status" value="1"/>
</dbReference>
<protein>
    <submittedName>
        <fullName evidence="9">Anti-sigma E factor</fullName>
    </submittedName>
    <submittedName>
        <fullName evidence="8">MucB/RseB C-terminal domain-containing protein</fullName>
    </submittedName>
</protein>
<accession>A0A378XHA0</accession>
<feature type="chain" id="PRO_5016657436" evidence="5">
    <location>
        <begin position="28"/>
        <end position="352"/>
    </location>
</feature>
<dbReference type="RefSeq" id="WP_018573942.1">
    <property type="nucleotide sequence ID" value="NZ_CP065725.1"/>
</dbReference>
<dbReference type="Pfam" id="PF03888">
    <property type="entry name" value="MucB_RseB"/>
    <property type="match status" value="1"/>
</dbReference>
<comment type="similarity">
    <text evidence="2">Belongs to the RseB family.</text>
</comment>
<dbReference type="Gene3D" id="2.50.20.10">
    <property type="entry name" value="Lipoprotein localisation LolA/LolB/LppX"/>
    <property type="match status" value="1"/>
</dbReference>
<sequence>MNSLLHKSLVGLSITFLALAVPALSYAQQVIEPVVPEATQPLSQVVPAQDIELLSLEQLLTQIQLASSQVNYQGVFVSHWANQHLITSKITNIFSNEHLSRRIESLDDNPIEVLRTDEQQIQLFPEQHVVVTMPIREHEFPGLLLTGAEGISDYYAVEMQDTLSRVAGVDCKKISLIPRDEDRYGVRICVEPVKHLLLQIETVNHRQQIVSQTAFTHLLFDEQIDRSSLRTGHDYVTWNHFKPQYNDIDLEAEGWRFSLPSGFQKVTSFKLVTGTNKEVRQLTLSDGLSSFSLFIQELDQADKDKYGEFDRVEGPVNIYSKRLGAYWLTALGAMPLPTLESVAESAEHSSTE</sequence>
<dbReference type="InterPro" id="IPR033436">
    <property type="entry name" value="MucB/RseB_C"/>
</dbReference>
<dbReference type="AlphaFoldDB" id="A0A378XHA0"/>
<dbReference type="EMBL" id="CP065725">
    <property type="protein sequence ID" value="QPT39631.1"/>
    <property type="molecule type" value="Genomic_DNA"/>
</dbReference>
<dbReference type="CDD" id="cd16327">
    <property type="entry name" value="RseB"/>
    <property type="match status" value="1"/>
</dbReference>
<dbReference type="Proteomes" id="UP000594903">
    <property type="component" value="Chromosome"/>
</dbReference>
<keyword evidence="3 5" id="KW-0732">Signal</keyword>
<evidence type="ECO:0000313" key="9">
    <source>
        <dbReference type="EMBL" id="SUA57000.1"/>
    </source>
</evidence>
<reference evidence="8 11" key="2">
    <citation type="submission" date="2020-12" db="EMBL/GenBank/DDBJ databases">
        <title>FDA dAtabase for Regulatory Grade micrObial Sequences (FDA-ARGOS): Supporting development and validation of Infectious Disease Dx tests.</title>
        <authorList>
            <person name="Sproer C."/>
            <person name="Gronow S."/>
            <person name="Severitt S."/>
            <person name="Schroder I."/>
            <person name="Tallon L."/>
            <person name="Sadzewicz L."/>
            <person name="Zhao X."/>
            <person name="Boylan J."/>
            <person name="Ott S."/>
            <person name="Bowen H."/>
            <person name="Vavikolanu K."/>
            <person name="Mehta A."/>
            <person name="Aluvathingal J."/>
            <person name="Nadendla S."/>
            <person name="Lowell S."/>
            <person name="Myers T."/>
            <person name="Yan Y."/>
            <person name="Sichtig H."/>
        </authorList>
    </citation>
    <scope>NUCLEOTIDE SEQUENCE [LARGE SCALE GENOMIC DNA]</scope>
    <source>
        <strain evidence="8 11">FDAARGOS_872</strain>
    </source>
</reference>
<dbReference type="GO" id="GO:0032885">
    <property type="term" value="P:regulation of polysaccharide biosynthetic process"/>
    <property type="evidence" value="ECO:0007669"/>
    <property type="project" value="TreeGrafter"/>
</dbReference>
<evidence type="ECO:0000313" key="11">
    <source>
        <dbReference type="Proteomes" id="UP000594903"/>
    </source>
</evidence>
<dbReference type="Pfam" id="PF17188">
    <property type="entry name" value="MucB_RseB_C"/>
    <property type="match status" value="1"/>
</dbReference>
<evidence type="ECO:0000259" key="6">
    <source>
        <dbReference type="Pfam" id="PF03888"/>
    </source>
</evidence>
<feature type="domain" description="MucB/RseB C-terminal" evidence="7">
    <location>
        <begin position="251"/>
        <end position="346"/>
    </location>
</feature>
<evidence type="ECO:0000256" key="5">
    <source>
        <dbReference type="SAM" id="SignalP"/>
    </source>
</evidence>
<evidence type="ECO:0000313" key="10">
    <source>
        <dbReference type="Proteomes" id="UP000254603"/>
    </source>
</evidence>
<evidence type="ECO:0000256" key="1">
    <source>
        <dbReference type="ARBA" id="ARBA00004418"/>
    </source>
</evidence>
<proteinExistence type="inferred from homology"/>
<comment type="subcellular location">
    <subcellularLocation>
        <location evidence="1">Periplasm</location>
    </subcellularLocation>
</comment>
<dbReference type="OrthoDB" id="7067274at2"/>
<dbReference type="PANTHER" id="PTHR38782">
    <property type="match status" value="1"/>
</dbReference>
<organism evidence="9 10">
    <name type="scientific">Oligella ureolytica</name>
    <dbReference type="NCBI Taxonomy" id="90244"/>
    <lineage>
        <taxon>Bacteria</taxon>
        <taxon>Pseudomonadati</taxon>
        <taxon>Pseudomonadota</taxon>
        <taxon>Betaproteobacteria</taxon>
        <taxon>Burkholderiales</taxon>
        <taxon>Alcaligenaceae</taxon>
        <taxon>Oligella</taxon>
    </lineage>
</organism>
<feature type="signal peptide" evidence="5">
    <location>
        <begin position="1"/>
        <end position="27"/>
    </location>
</feature>
<evidence type="ECO:0000313" key="8">
    <source>
        <dbReference type="EMBL" id="QPT39631.1"/>
    </source>
</evidence>